<sequence length="161" mass="18591">MSDESLLKGEKLIGFYCSKKVKLTNYRLLYKDISSGGYQIQSVFLDQISLVQSKYQRFFQFIIGGVILMILGLIIPLEDEFFKPILFITGVVLIIVFFFINNYKLTIYTTGSGVIKIPPFAIEKKNRIEFLHTLDQAILDYKTKADSIDDGNKPFKKEDFY</sequence>
<dbReference type="Proteomes" id="UP000635885">
    <property type="component" value="Unassembled WGS sequence"/>
</dbReference>
<evidence type="ECO:0000313" key="2">
    <source>
        <dbReference type="EMBL" id="GGC31546.1"/>
    </source>
</evidence>
<evidence type="ECO:0000256" key="1">
    <source>
        <dbReference type="SAM" id="Phobius"/>
    </source>
</evidence>
<name>A0ABQ1LY41_9BACT</name>
<proteinExistence type="predicted"/>
<evidence type="ECO:0000313" key="3">
    <source>
        <dbReference type="Proteomes" id="UP000635885"/>
    </source>
</evidence>
<dbReference type="EMBL" id="BMFD01000002">
    <property type="protein sequence ID" value="GGC31546.1"/>
    <property type="molecule type" value="Genomic_DNA"/>
</dbReference>
<keyword evidence="1" id="KW-0812">Transmembrane</keyword>
<accession>A0ABQ1LY41</accession>
<protein>
    <submittedName>
        <fullName evidence="2">Uncharacterized protein</fullName>
    </submittedName>
</protein>
<keyword evidence="3" id="KW-1185">Reference proteome</keyword>
<feature type="transmembrane region" description="Helical" evidence="1">
    <location>
        <begin position="58"/>
        <end position="75"/>
    </location>
</feature>
<feature type="transmembrane region" description="Helical" evidence="1">
    <location>
        <begin position="81"/>
        <end position="100"/>
    </location>
</feature>
<gene>
    <name evidence="2" type="ORF">GCM10010993_08150</name>
</gene>
<comment type="caution">
    <text evidence="2">The sequence shown here is derived from an EMBL/GenBank/DDBJ whole genome shotgun (WGS) entry which is preliminary data.</text>
</comment>
<keyword evidence="1" id="KW-1133">Transmembrane helix</keyword>
<dbReference type="RefSeq" id="WP_188439983.1">
    <property type="nucleotide sequence ID" value="NZ_BMFD01000002.1"/>
</dbReference>
<reference evidence="3" key="1">
    <citation type="journal article" date="2019" name="Int. J. Syst. Evol. Microbiol.">
        <title>The Global Catalogue of Microorganisms (GCM) 10K type strain sequencing project: providing services to taxonomists for standard genome sequencing and annotation.</title>
        <authorList>
            <consortium name="The Broad Institute Genomics Platform"/>
            <consortium name="The Broad Institute Genome Sequencing Center for Infectious Disease"/>
            <person name="Wu L."/>
            <person name="Ma J."/>
        </authorList>
    </citation>
    <scope>NUCLEOTIDE SEQUENCE [LARGE SCALE GENOMIC DNA]</scope>
    <source>
        <strain evidence="3">CGMCC 1.12479</strain>
    </source>
</reference>
<keyword evidence="1" id="KW-0472">Membrane</keyword>
<organism evidence="2 3">
    <name type="scientific">Belliella aquatica</name>
    <dbReference type="NCBI Taxonomy" id="1323734"/>
    <lineage>
        <taxon>Bacteria</taxon>
        <taxon>Pseudomonadati</taxon>
        <taxon>Bacteroidota</taxon>
        <taxon>Cytophagia</taxon>
        <taxon>Cytophagales</taxon>
        <taxon>Cyclobacteriaceae</taxon>
        <taxon>Belliella</taxon>
    </lineage>
</organism>